<accession>A0A9W6XDQ5</accession>
<evidence type="ECO:0000259" key="3">
    <source>
        <dbReference type="PROSITE" id="PS50011"/>
    </source>
</evidence>
<dbReference type="PROSITE" id="PS00108">
    <property type="entry name" value="PROTEIN_KINASE_ST"/>
    <property type="match status" value="1"/>
</dbReference>
<feature type="transmembrane region" description="Helical" evidence="2">
    <location>
        <begin position="278"/>
        <end position="298"/>
    </location>
</feature>
<name>A0A9W6XDQ5_9STRA</name>
<dbReference type="InterPro" id="IPR000719">
    <property type="entry name" value="Prot_kinase_dom"/>
</dbReference>
<sequence>MDTSHATTFRSLGANSSSSSSLPSSDSFVFDGNHSDIARQLYIRHKAGDTGHGYLLRSVPDVVKARLKPLHIDFRDLPGLVQRAVLWDSGFAVAPGNVTVQIWPIGNRTMADIAVTMDEVHYVDCKVLNCTQPNNLNASYSNICTGYQMGNTSHCVADSFVDKGAAAYLGNMWARGGDPDVVPEIELRDHVWSEDIPQFGGDTRFSVYVVHTVLSSKEVTWGNCPVKGKYGAVTIPCTRRDQYTDEYMAANTTTPTGSAWVTAWLNEEFARDDSSNSVVLVLIILTVIVIVGVGWFGWRRRSKFLAKRSGNISENVTGGEDVPRPTIVTSSLELQSFSISSPTYDSPGSNKTLKILLGSIHLQGKRIPYDNIVFETALSKGSSGEVWICQYNGEKVAAKRLLQAKTQKAEKVQTFAEEIELSASLIHPNIIEFLGVAWNNLSNLVMVLEFLPTGNLQTYLENNVDTLSWARHKIHIAIGVAKALKYLHTFTPPLIHRDIKSCNILLTDLLEPKIIDFGISRGRVDLTMTGGVGTPYWTAPEILEGKHYTEQADIYSFGVLLSELDTGKIPYHDALTEDGTKMKPFKILHEVMSGTLRPSFSDVCPLRIQQISSACLAPDPLSRPTAQELLQDLEGKDTDSEKCMRSEVARAQFHAKCSKY</sequence>
<dbReference type="Pfam" id="PF00069">
    <property type="entry name" value="Pkinase"/>
    <property type="match status" value="1"/>
</dbReference>
<dbReference type="PANTHER" id="PTHR44329:SF214">
    <property type="entry name" value="PROTEIN KINASE DOMAIN-CONTAINING PROTEIN"/>
    <property type="match status" value="1"/>
</dbReference>
<gene>
    <name evidence="4" type="ORF">Pfra01_000997000</name>
</gene>
<feature type="compositionally biased region" description="Polar residues" evidence="1">
    <location>
        <begin position="1"/>
        <end position="15"/>
    </location>
</feature>
<dbReference type="AlphaFoldDB" id="A0A9W6XDQ5"/>
<keyword evidence="2" id="KW-0472">Membrane</keyword>
<dbReference type="InterPro" id="IPR051681">
    <property type="entry name" value="Ser/Thr_Kinases-Pseudokinases"/>
</dbReference>
<evidence type="ECO:0000313" key="4">
    <source>
        <dbReference type="EMBL" id="GMF36503.1"/>
    </source>
</evidence>
<dbReference type="SMART" id="SM00220">
    <property type="entry name" value="S_TKc"/>
    <property type="match status" value="1"/>
</dbReference>
<proteinExistence type="predicted"/>
<reference evidence="4" key="1">
    <citation type="submission" date="2023-04" db="EMBL/GenBank/DDBJ databases">
        <title>Phytophthora fragariaefolia NBRC 109709.</title>
        <authorList>
            <person name="Ichikawa N."/>
            <person name="Sato H."/>
            <person name="Tonouchi N."/>
        </authorList>
    </citation>
    <scope>NUCLEOTIDE SEQUENCE</scope>
    <source>
        <strain evidence="4">NBRC 109709</strain>
    </source>
</reference>
<feature type="domain" description="Protein kinase" evidence="3">
    <location>
        <begin position="372"/>
        <end position="644"/>
    </location>
</feature>
<keyword evidence="2" id="KW-0812">Transmembrane</keyword>
<dbReference type="SUPFAM" id="SSF56112">
    <property type="entry name" value="Protein kinase-like (PK-like)"/>
    <property type="match status" value="1"/>
</dbReference>
<keyword evidence="5" id="KW-1185">Reference proteome</keyword>
<dbReference type="Proteomes" id="UP001165121">
    <property type="component" value="Unassembled WGS sequence"/>
</dbReference>
<comment type="caution">
    <text evidence="4">The sequence shown here is derived from an EMBL/GenBank/DDBJ whole genome shotgun (WGS) entry which is preliminary data.</text>
</comment>
<evidence type="ECO:0000256" key="1">
    <source>
        <dbReference type="SAM" id="MobiDB-lite"/>
    </source>
</evidence>
<dbReference type="GO" id="GO:0005524">
    <property type="term" value="F:ATP binding"/>
    <property type="evidence" value="ECO:0007669"/>
    <property type="project" value="InterPro"/>
</dbReference>
<protein>
    <submittedName>
        <fullName evidence="4">Unnamed protein product</fullName>
    </submittedName>
</protein>
<dbReference type="InterPro" id="IPR008271">
    <property type="entry name" value="Ser/Thr_kinase_AS"/>
</dbReference>
<evidence type="ECO:0000313" key="5">
    <source>
        <dbReference type="Proteomes" id="UP001165121"/>
    </source>
</evidence>
<dbReference type="GO" id="GO:0004674">
    <property type="term" value="F:protein serine/threonine kinase activity"/>
    <property type="evidence" value="ECO:0007669"/>
    <property type="project" value="TreeGrafter"/>
</dbReference>
<dbReference type="EMBL" id="BSXT01000948">
    <property type="protein sequence ID" value="GMF36503.1"/>
    <property type="molecule type" value="Genomic_DNA"/>
</dbReference>
<organism evidence="4 5">
    <name type="scientific">Phytophthora fragariaefolia</name>
    <dbReference type="NCBI Taxonomy" id="1490495"/>
    <lineage>
        <taxon>Eukaryota</taxon>
        <taxon>Sar</taxon>
        <taxon>Stramenopiles</taxon>
        <taxon>Oomycota</taxon>
        <taxon>Peronosporomycetes</taxon>
        <taxon>Peronosporales</taxon>
        <taxon>Peronosporaceae</taxon>
        <taxon>Phytophthora</taxon>
    </lineage>
</organism>
<keyword evidence="2" id="KW-1133">Transmembrane helix</keyword>
<dbReference type="PROSITE" id="PS50011">
    <property type="entry name" value="PROTEIN_KINASE_DOM"/>
    <property type="match status" value="1"/>
</dbReference>
<dbReference type="OrthoDB" id="28230at2759"/>
<dbReference type="InterPro" id="IPR011009">
    <property type="entry name" value="Kinase-like_dom_sf"/>
</dbReference>
<dbReference type="Gene3D" id="1.10.510.10">
    <property type="entry name" value="Transferase(Phosphotransferase) domain 1"/>
    <property type="match status" value="1"/>
</dbReference>
<dbReference type="PANTHER" id="PTHR44329">
    <property type="entry name" value="SERINE/THREONINE-PROTEIN KINASE TNNI3K-RELATED"/>
    <property type="match status" value="1"/>
</dbReference>
<dbReference type="Gene3D" id="3.30.200.20">
    <property type="entry name" value="Phosphorylase Kinase, domain 1"/>
    <property type="match status" value="1"/>
</dbReference>
<feature type="region of interest" description="Disordered" evidence="1">
    <location>
        <begin position="1"/>
        <end position="24"/>
    </location>
</feature>
<evidence type="ECO:0000256" key="2">
    <source>
        <dbReference type="SAM" id="Phobius"/>
    </source>
</evidence>